<dbReference type="STRING" id="693661.Arcve_1066"/>
<dbReference type="HAMAP" id="MF_00127">
    <property type="entry name" value="His_tRNA_synth"/>
    <property type="match status" value="1"/>
</dbReference>
<feature type="domain" description="Aminoacyl-transfer RNA synthetases class-II family profile" evidence="12">
    <location>
        <begin position="7"/>
        <end position="323"/>
    </location>
</feature>
<dbReference type="PANTHER" id="PTHR43707:SF1">
    <property type="entry name" value="HISTIDINE--TRNA LIGASE, MITOCHONDRIAL-RELATED"/>
    <property type="match status" value="1"/>
</dbReference>
<keyword evidence="4 10" id="KW-0436">Ligase</keyword>
<feature type="binding site" evidence="11">
    <location>
        <position position="258"/>
    </location>
    <ligand>
        <name>L-histidine</name>
        <dbReference type="ChEBI" id="CHEBI:57595"/>
    </ligand>
</feature>
<evidence type="ECO:0000256" key="3">
    <source>
        <dbReference type="ARBA" id="ARBA00022490"/>
    </source>
</evidence>
<reference evidence="13 14" key="1">
    <citation type="submission" date="2011-03" db="EMBL/GenBank/DDBJ databases">
        <title>The complete genome of Archaeoglobus veneficus SNP6.</title>
        <authorList>
            <consortium name="US DOE Joint Genome Institute (JGI-PGF)"/>
            <person name="Lucas S."/>
            <person name="Copeland A."/>
            <person name="Lapidus A."/>
            <person name="Bruce D."/>
            <person name="Goodwin L."/>
            <person name="Pitluck S."/>
            <person name="Kyrpides N."/>
            <person name="Mavromatis K."/>
            <person name="Pagani I."/>
            <person name="Ivanova N."/>
            <person name="Mikhailova N."/>
            <person name="Lu M."/>
            <person name="Detter J.C."/>
            <person name="Tapia R."/>
            <person name="Han C."/>
            <person name="Land M."/>
            <person name="Hauser L."/>
            <person name="Markowitz V."/>
            <person name="Cheng J.-F."/>
            <person name="Hugenholtz P."/>
            <person name="Woyke T."/>
            <person name="Wu D."/>
            <person name="Spring S."/>
            <person name="Brambilla E."/>
            <person name="Klenk H.-P."/>
            <person name="Eisen J.A."/>
        </authorList>
    </citation>
    <scope>NUCLEOTIDE SEQUENCE [LARGE SCALE GENOMIC DNA]</scope>
    <source>
        <strain>SNP6</strain>
    </source>
</reference>
<dbReference type="GO" id="GO:0005737">
    <property type="term" value="C:cytoplasm"/>
    <property type="evidence" value="ECO:0007669"/>
    <property type="project" value="UniProtKB-SubCell"/>
</dbReference>
<dbReference type="CDD" id="cd00773">
    <property type="entry name" value="HisRS-like_core"/>
    <property type="match status" value="1"/>
</dbReference>
<sequence length="416" mass="47634">MKIERPRGTRDFLPDEMEKRRAIEAVMRRIAESYGYREIATPTFEHLELFTIKSGEGIVEELYAFKDKGGRDLALRPELTAPVMRLFVNECSVMPRPLRFYYFANCFRYERPQKGRYREFWQFGVELIGSSSHLSDAEVIALAYRIMDELNLDFELHIGHVGLLRHLLKDIEEDRASKIMRLIDKKDVEGLSSYLREINAPEELAEKIYALIELTGSRDVLVEASRLIPDFDMSHMEKLCDVLDSMNVNYVIDLGIARGLDYYTGVVFEAYAKHGLGAQKQICGGGSYRLTHLFGGEDVPSTGFALGFDRIAEICEITPPQKPVIVVVNVGFEGEAFRIAEELRKQGFRVVTDVMERNIRKQFSYANDINASFAVVVGKREIESGRYTLKNMVTGEHYELSFEELVKHLSREAQLP</sequence>
<feature type="binding site" evidence="11">
    <location>
        <position position="122"/>
    </location>
    <ligand>
        <name>L-histidine</name>
        <dbReference type="ChEBI" id="CHEBI:57595"/>
    </ligand>
</feature>
<evidence type="ECO:0000313" key="13">
    <source>
        <dbReference type="EMBL" id="AEA47076.1"/>
    </source>
</evidence>
<dbReference type="EMBL" id="CP002588">
    <property type="protein sequence ID" value="AEA47076.1"/>
    <property type="molecule type" value="Genomic_DNA"/>
</dbReference>
<dbReference type="RefSeq" id="WP_013683740.1">
    <property type="nucleotide sequence ID" value="NC_015320.1"/>
</dbReference>
<dbReference type="InterPro" id="IPR004517">
    <property type="entry name" value="HisZ"/>
</dbReference>
<dbReference type="GO" id="GO:0016757">
    <property type="term" value="F:glycosyltransferase activity"/>
    <property type="evidence" value="ECO:0007669"/>
    <property type="project" value="UniProtKB-KW"/>
</dbReference>
<dbReference type="AlphaFoldDB" id="F2KT46"/>
<dbReference type="PANTHER" id="PTHR43707">
    <property type="entry name" value="HISTIDYL-TRNA SYNTHETASE"/>
    <property type="match status" value="1"/>
</dbReference>
<organism evidence="13 14">
    <name type="scientific">Archaeoglobus veneficus (strain DSM 11195 / SNP6)</name>
    <dbReference type="NCBI Taxonomy" id="693661"/>
    <lineage>
        <taxon>Archaea</taxon>
        <taxon>Methanobacteriati</taxon>
        <taxon>Methanobacteriota</taxon>
        <taxon>Archaeoglobi</taxon>
        <taxon>Archaeoglobales</taxon>
        <taxon>Archaeoglobaceae</taxon>
        <taxon>Archaeoglobus</taxon>
    </lineage>
</organism>
<dbReference type="GO" id="GO:0006427">
    <property type="term" value="P:histidyl-tRNA aminoacylation"/>
    <property type="evidence" value="ECO:0007669"/>
    <property type="project" value="UniProtKB-UniRule"/>
</dbReference>
<gene>
    <name evidence="10" type="primary">hisS</name>
    <name evidence="13" type="ordered locus">Arcve_1066</name>
</gene>
<feature type="binding site" evidence="11">
    <location>
        <position position="126"/>
    </location>
    <ligand>
        <name>L-histidine</name>
        <dbReference type="ChEBI" id="CHEBI:57595"/>
    </ligand>
</feature>
<dbReference type="eggNOG" id="arCOG00404">
    <property type="taxonomic scope" value="Archaea"/>
</dbReference>
<feature type="binding site" evidence="11">
    <location>
        <begin position="262"/>
        <end position="263"/>
    </location>
    <ligand>
        <name>L-histidine</name>
        <dbReference type="ChEBI" id="CHEBI:57595"/>
    </ligand>
</feature>
<evidence type="ECO:0000256" key="9">
    <source>
        <dbReference type="ARBA" id="ARBA00047639"/>
    </source>
</evidence>
<dbReference type="GO" id="GO:0004821">
    <property type="term" value="F:histidine-tRNA ligase activity"/>
    <property type="evidence" value="ECO:0007669"/>
    <property type="project" value="UniProtKB-UniRule"/>
</dbReference>
<evidence type="ECO:0000256" key="10">
    <source>
        <dbReference type="HAMAP-Rule" id="MF_00127"/>
    </source>
</evidence>
<feature type="binding site" evidence="11">
    <location>
        <position position="108"/>
    </location>
    <ligand>
        <name>L-histidine</name>
        <dbReference type="ChEBI" id="CHEBI:57595"/>
    </ligand>
</feature>
<dbReference type="InterPro" id="IPR006195">
    <property type="entry name" value="aa-tRNA-synth_II"/>
</dbReference>
<evidence type="ECO:0000256" key="5">
    <source>
        <dbReference type="ARBA" id="ARBA00022741"/>
    </source>
</evidence>
<dbReference type="SUPFAM" id="SSF55681">
    <property type="entry name" value="Class II aaRS and biotin synthetases"/>
    <property type="match status" value="1"/>
</dbReference>
<dbReference type="HAMAP" id="MF_00125">
    <property type="entry name" value="HisZ"/>
    <property type="match status" value="1"/>
</dbReference>
<dbReference type="InterPro" id="IPR045864">
    <property type="entry name" value="aa-tRNA-synth_II/BPL/LPL"/>
</dbReference>
<accession>F2KT46</accession>
<dbReference type="HOGENOM" id="CLU_025113_3_1_2"/>
<dbReference type="GO" id="GO:0000105">
    <property type="term" value="P:L-histidine biosynthetic process"/>
    <property type="evidence" value="ECO:0007669"/>
    <property type="project" value="InterPro"/>
</dbReference>
<dbReference type="PIRSF" id="PIRSF001549">
    <property type="entry name" value="His-tRNA_synth"/>
    <property type="match status" value="1"/>
</dbReference>
<dbReference type="Pfam" id="PF03129">
    <property type="entry name" value="HGTP_anticodon"/>
    <property type="match status" value="1"/>
</dbReference>
<comment type="similarity">
    <text evidence="2 10">Belongs to the class-II aminoacyl-tRNA synthetase family.</text>
</comment>
<dbReference type="InterPro" id="IPR015807">
    <property type="entry name" value="His-tRNA-ligase"/>
</dbReference>
<dbReference type="GeneID" id="10394179"/>
<dbReference type="Proteomes" id="UP000008136">
    <property type="component" value="Chromosome"/>
</dbReference>
<evidence type="ECO:0000256" key="7">
    <source>
        <dbReference type="ARBA" id="ARBA00022917"/>
    </source>
</evidence>
<evidence type="ECO:0000256" key="6">
    <source>
        <dbReference type="ARBA" id="ARBA00022840"/>
    </source>
</evidence>
<evidence type="ECO:0000313" key="14">
    <source>
        <dbReference type="Proteomes" id="UP000008136"/>
    </source>
</evidence>
<dbReference type="InterPro" id="IPR033656">
    <property type="entry name" value="HisRS_anticodon"/>
</dbReference>
<feature type="binding site" evidence="11">
    <location>
        <begin position="78"/>
        <end position="80"/>
    </location>
    <ligand>
        <name>L-histidine</name>
        <dbReference type="ChEBI" id="CHEBI:57595"/>
    </ligand>
</feature>
<dbReference type="InterPro" id="IPR004154">
    <property type="entry name" value="Anticodon-bd"/>
</dbReference>
<dbReference type="Gene3D" id="3.30.930.10">
    <property type="entry name" value="Bira Bifunctional Protein, Domain 2"/>
    <property type="match status" value="1"/>
</dbReference>
<keyword evidence="14" id="KW-1185">Reference proteome</keyword>
<evidence type="ECO:0000259" key="12">
    <source>
        <dbReference type="PROSITE" id="PS50862"/>
    </source>
</evidence>
<evidence type="ECO:0000256" key="4">
    <source>
        <dbReference type="ARBA" id="ARBA00022598"/>
    </source>
</evidence>
<dbReference type="KEGG" id="ave:Arcve_1066"/>
<evidence type="ECO:0000256" key="8">
    <source>
        <dbReference type="ARBA" id="ARBA00023146"/>
    </source>
</evidence>
<dbReference type="InterPro" id="IPR004516">
    <property type="entry name" value="HisRS/HisZ"/>
</dbReference>
<dbReference type="Pfam" id="PF13393">
    <property type="entry name" value="tRNA-synt_His"/>
    <property type="match status" value="1"/>
</dbReference>
<evidence type="ECO:0000256" key="1">
    <source>
        <dbReference type="ARBA" id="ARBA00004496"/>
    </source>
</evidence>
<dbReference type="CDD" id="cd00859">
    <property type="entry name" value="HisRS_anticodon"/>
    <property type="match status" value="1"/>
</dbReference>
<protein>
    <recommendedName>
        <fullName evidence="10">Histidine--tRNA ligase</fullName>
        <ecNumber evidence="10">6.1.1.21</ecNumber>
    </recommendedName>
    <alternativeName>
        <fullName evidence="10">Histidyl-tRNA synthetase</fullName>
        <shortName evidence="10">HisRS</shortName>
    </alternativeName>
</protein>
<evidence type="ECO:0000256" key="2">
    <source>
        <dbReference type="ARBA" id="ARBA00008226"/>
    </source>
</evidence>
<dbReference type="InterPro" id="IPR036621">
    <property type="entry name" value="Anticodon-bd_dom_sf"/>
</dbReference>
<dbReference type="NCBIfam" id="TIGR00442">
    <property type="entry name" value="hisS"/>
    <property type="match status" value="1"/>
</dbReference>
<keyword evidence="7 10" id="KW-0648">Protein biosynthesis</keyword>
<comment type="catalytic activity">
    <reaction evidence="9 10">
        <text>tRNA(His) + L-histidine + ATP = L-histidyl-tRNA(His) + AMP + diphosphate + H(+)</text>
        <dbReference type="Rhea" id="RHEA:17313"/>
        <dbReference type="Rhea" id="RHEA-COMP:9665"/>
        <dbReference type="Rhea" id="RHEA-COMP:9689"/>
        <dbReference type="ChEBI" id="CHEBI:15378"/>
        <dbReference type="ChEBI" id="CHEBI:30616"/>
        <dbReference type="ChEBI" id="CHEBI:33019"/>
        <dbReference type="ChEBI" id="CHEBI:57595"/>
        <dbReference type="ChEBI" id="CHEBI:78442"/>
        <dbReference type="ChEBI" id="CHEBI:78527"/>
        <dbReference type="ChEBI" id="CHEBI:456215"/>
        <dbReference type="EC" id="6.1.1.21"/>
    </reaction>
</comment>
<keyword evidence="6 10" id="KW-0067">ATP-binding</keyword>
<keyword evidence="13" id="KW-0328">Glycosyltransferase</keyword>
<dbReference type="GO" id="GO:0005524">
    <property type="term" value="F:ATP binding"/>
    <property type="evidence" value="ECO:0007669"/>
    <property type="project" value="UniProtKB-UniRule"/>
</dbReference>
<dbReference type="OrthoDB" id="8659at2157"/>
<keyword evidence="3 10" id="KW-0963">Cytoplasm</keyword>
<dbReference type="EC" id="6.1.1.21" evidence="10"/>
<proteinExistence type="inferred from homology"/>
<evidence type="ECO:0000256" key="11">
    <source>
        <dbReference type="PIRSR" id="PIRSR001549-1"/>
    </source>
</evidence>
<keyword evidence="5 10" id="KW-0547">Nucleotide-binding</keyword>
<dbReference type="NCBIfam" id="TIGR00443">
    <property type="entry name" value="hisZ_biosyn_reg"/>
    <property type="match status" value="1"/>
</dbReference>
<comment type="subcellular location">
    <subcellularLocation>
        <location evidence="1 10">Cytoplasm</location>
    </subcellularLocation>
</comment>
<keyword evidence="13" id="KW-0808">Transferase</keyword>
<dbReference type="Gene3D" id="3.40.50.800">
    <property type="entry name" value="Anticodon-binding domain"/>
    <property type="match status" value="1"/>
</dbReference>
<keyword evidence="8 10" id="KW-0030">Aminoacyl-tRNA synthetase</keyword>
<dbReference type="PROSITE" id="PS50862">
    <property type="entry name" value="AA_TRNA_LIGASE_II"/>
    <property type="match status" value="1"/>
</dbReference>
<dbReference type="InterPro" id="IPR041715">
    <property type="entry name" value="HisRS-like_core"/>
</dbReference>
<name>F2KT46_ARCVS</name>
<dbReference type="SUPFAM" id="SSF52954">
    <property type="entry name" value="Class II aaRS ABD-related"/>
    <property type="match status" value="1"/>
</dbReference>